<accession>A0ABD0REU6</accession>
<evidence type="ECO:0000313" key="1">
    <source>
        <dbReference type="EMBL" id="KAL0197055.1"/>
    </source>
</evidence>
<protein>
    <submittedName>
        <fullName evidence="1">Uncharacterized protein</fullName>
    </submittedName>
</protein>
<feature type="non-terminal residue" evidence="1">
    <location>
        <position position="1"/>
    </location>
</feature>
<dbReference type="EMBL" id="JAMKFB020000003">
    <property type="protein sequence ID" value="KAL0197055.1"/>
    <property type="molecule type" value="Genomic_DNA"/>
</dbReference>
<organism evidence="1 2">
    <name type="scientific">Cirrhinus mrigala</name>
    <name type="common">Mrigala</name>
    <dbReference type="NCBI Taxonomy" id="683832"/>
    <lineage>
        <taxon>Eukaryota</taxon>
        <taxon>Metazoa</taxon>
        <taxon>Chordata</taxon>
        <taxon>Craniata</taxon>
        <taxon>Vertebrata</taxon>
        <taxon>Euteleostomi</taxon>
        <taxon>Actinopterygii</taxon>
        <taxon>Neopterygii</taxon>
        <taxon>Teleostei</taxon>
        <taxon>Ostariophysi</taxon>
        <taxon>Cypriniformes</taxon>
        <taxon>Cyprinidae</taxon>
        <taxon>Labeoninae</taxon>
        <taxon>Labeonini</taxon>
        <taxon>Cirrhinus</taxon>
    </lineage>
</organism>
<dbReference type="Proteomes" id="UP001529510">
    <property type="component" value="Unassembled WGS sequence"/>
</dbReference>
<comment type="caution">
    <text evidence="1">The sequence shown here is derived from an EMBL/GenBank/DDBJ whole genome shotgun (WGS) entry which is preliminary data.</text>
</comment>
<proteinExistence type="predicted"/>
<dbReference type="Gene3D" id="2.60.120.200">
    <property type="match status" value="1"/>
</dbReference>
<gene>
    <name evidence="1" type="ORF">M9458_005595</name>
</gene>
<feature type="non-terminal residue" evidence="1">
    <location>
        <position position="55"/>
    </location>
</feature>
<dbReference type="AlphaFoldDB" id="A0ABD0REU6"/>
<sequence>NLIDVLRVLELSEDMEGVSVEAGLCTERKGTSETDMAYRIDKKIQLSAPTKQFFP</sequence>
<keyword evidence="2" id="KW-1185">Reference proteome</keyword>
<reference evidence="1 2" key="1">
    <citation type="submission" date="2024-05" db="EMBL/GenBank/DDBJ databases">
        <title>Genome sequencing and assembly of Indian major carp, Cirrhinus mrigala (Hamilton, 1822).</title>
        <authorList>
            <person name="Mohindra V."/>
            <person name="Chowdhury L.M."/>
            <person name="Lal K."/>
            <person name="Jena J.K."/>
        </authorList>
    </citation>
    <scope>NUCLEOTIDE SEQUENCE [LARGE SCALE GENOMIC DNA]</scope>
    <source>
        <strain evidence="1">CM1030</strain>
        <tissue evidence="1">Blood</tissue>
    </source>
</reference>
<evidence type="ECO:0000313" key="2">
    <source>
        <dbReference type="Proteomes" id="UP001529510"/>
    </source>
</evidence>
<name>A0ABD0REU6_CIRMR</name>